<dbReference type="NCBIfam" id="TIGR02973">
    <property type="entry name" value="nitrate_rd_NapE"/>
    <property type="match status" value="1"/>
</dbReference>
<dbReference type="Pfam" id="PF06796">
    <property type="entry name" value="NapE"/>
    <property type="match status" value="1"/>
</dbReference>
<keyword evidence="1" id="KW-0472">Membrane</keyword>
<evidence type="ECO:0000313" key="2">
    <source>
        <dbReference type="EMBL" id="MBR1140335.1"/>
    </source>
</evidence>
<name>A0ABS5GGR7_9BRAD</name>
<dbReference type="InterPro" id="IPR004448">
    <property type="entry name" value="Nitrate_reductase_NapE"/>
</dbReference>
<dbReference type="RefSeq" id="WP_012042097.1">
    <property type="nucleotide sequence ID" value="NZ_JABFDP010000038.1"/>
</dbReference>
<proteinExistence type="predicted"/>
<keyword evidence="1" id="KW-1133">Transmembrane helix</keyword>
<reference evidence="3" key="1">
    <citation type="journal article" date="2021" name="ISME J.">
        <title>Evolutionary origin and ecological implication of a unique nif island in free-living Bradyrhizobium lineages.</title>
        <authorList>
            <person name="Tao J."/>
        </authorList>
    </citation>
    <scope>NUCLEOTIDE SEQUENCE [LARGE SCALE GENOMIC DNA]</scope>
    <source>
        <strain evidence="3">SZCCT0094</strain>
    </source>
</reference>
<feature type="transmembrane region" description="Helical" evidence="1">
    <location>
        <begin position="20"/>
        <end position="48"/>
    </location>
</feature>
<gene>
    <name evidence="2" type="primary">napE</name>
    <name evidence="2" type="ORF">JQ619_31710</name>
</gene>
<accession>A0ABS5GGR7</accession>
<sequence>MSLVGSDANARARRRRMEIFAFLFLTAVLMPALAVATVGSYGLTVWVYQMMAGPPGPPAAH</sequence>
<evidence type="ECO:0000313" key="3">
    <source>
        <dbReference type="Proteomes" id="UP001314635"/>
    </source>
</evidence>
<dbReference type="InterPro" id="IPR010649">
    <property type="entry name" value="NapE_TorE"/>
</dbReference>
<protein>
    <submittedName>
        <fullName evidence="2">Periplasmic nitrate reductase, NapE protein</fullName>
    </submittedName>
</protein>
<dbReference type="Proteomes" id="UP001314635">
    <property type="component" value="Unassembled WGS sequence"/>
</dbReference>
<organism evidence="2 3">
    <name type="scientific">Bradyrhizobium denitrificans</name>
    <dbReference type="NCBI Taxonomy" id="2734912"/>
    <lineage>
        <taxon>Bacteria</taxon>
        <taxon>Pseudomonadati</taxon>
        <taxon>Pseudomonadota</taxon>
        <taxon>Alphaproteobacteria</taxon>
        <taxon>Hyphomicrobiales</taxon>
        <taxon>Nitrobacteraceae</taxon>
        <taxon>Bradyrhizobium</taxon>
    </lineage>
</organism>
<comment type="caution">
    <text evidence="2">The sequence shown here is derived from an EMBL/GenBank/DDBJ whole genome shotgun (WGS) entry which is preliminary data.</text>
</comment>
<dbReference type="EMBL" id="JAFCLK010000039">
    <property type="protein sequence ID" value="MBR1140335.1"/>
    <property type="molecule type" value="Genomic_DNA"/>
</dbReference>
<keyword evidence="3" id="KW-1185">Reference proteome</keyword>
<keyword evidence="1" id="KW-0812">Transmembrane</keyword>
<evidence type="ECO:0000256" key="1">
    <source>
        <dbReference type="SAM" id="Phobius"/>
    </source>
</evidence>